<gene>
    <name evidence="1" type="ORF">CW682_09700</name>
</gene>
<proteinExistence type="predicted"/>
<evidence type="ECO:0000313" key="2">
    <source>
        <dbReference type="Proteomes" id="UP000233606"/>
    </source>
</evidence>
<dbReference type="Proteomes" id="UP000233606">
    <property type="component" value="Unassembled WGS sequence"/>
</dbReference>
<protein>
    <submittedName>
        <fullName evidence="1">Uncharacterized protein</fullName>
    </submittedName>
</protein>
<accession>A0ACC9MQJ4</accession>
<keyword evidence="2" id="KW-1185">Reference proteome</keyword>
<dbReference type="EMBL" id="PIWU01000015">
    <property type="protein sequence ID" value="PKE55874.1"/>
    <property type="molecule type" value="Genomic_DNA"/>
</dbReference>
<name>A0ACC9MQJ4_9STAP</name>
<evidence type="ECO:0000313" key="1">
    <source>
        <dbReference type="EMBL" id="PKE55874.1"/>
    </source>
</evidence>
<organism evidence="1 2">
    <name type="scientific">Macrococcoides caseolyticum</name>
    <dbReference type="NCBI Taxonomy" id="69966"/>
    <lineage>
        <taxon>Bacteria</taxon>
        <taxon>Bacillati</taxon>
        <taxon>Bacillota</taxon>
        <taxon>Bacilli</taxon>
        <taxon>Bacillales</taxon>
        <taxon>Staphylococcaceae</taxon>
        <taxon>Macrococcoides</taxon>
    </lineage>
</organism>
<sequence>MNKNFVAEINANVNRFISNINRAQAAANRLQDKVTVDVDADTAAATAQISKFRAMLKSIPNKFRVRSDVDTSANDKIKMFMNTISRASTKVTEFGKNIGTLPALLGAIAPAAIPVLASIVPAIMAIGNALAVVGGGAIGLAGAFGIAGVGALAFGGMAMRAYQMLQDGTIQATAQTRAFQTALDSLKTQFDALVSANSGAIFTTMTNGINIAKTALTGLTPFITGVANSMAQLSAKVSNWVQSSTVAQNFFNMMRTTGVTVFENIMTAAGKFGSGLISLFTQFGPLFSWVAQGLANMGGQFDAWSQKVSTSQGIQNFINYTKTNLPLIGQIFGNTFKGIFNLFSAFGTNSQTIFQSLADMSARFAAWSATIAQSQGFKQFIEYVQTQGPVLMSTIGSIITALVAFGTAMAPIGAKVLSLVGAVAQWVAGFATAHPQITAVVGSIMLFGGAIMKAISFVRLFLQPIMQLGGFIVQLVSKFNLVKNVITLVSAAFTLLTSPIGIAIAAVVAIGAAIYLLWTKCEAFRNGVTILGAALMTVGQIIMSALGAALQAVIAWITQVISGIVSFGSQLLSSMTSAWNMVTTAISTALSVAVSFVSSSFSNMLSTASSIMSSILSAASSIFSSIVSAISSAISSAVSFVSSGFSNMLSVASSIMSSISSTISSVWSSITSFISSAISTVISVVSSGFSSMLSTIVSFGSSIVSTITSAMSSFVSAISSGASQALSAITTMVSNILSAVTGAASDMISAGADLVRGFISGIQNMAGEAVKAAGKMASDAVAQVKSFLKIGSPSKVLKQIGAWTSQGMAIGISKAAPLVRKASVKIVDNVVKQFAKIKSASKDKAKDGVKALYKTLATASETASNKMSKNNKRMISIQKRLRGKLKQSTRNTLNKQLANLKKENRAYAVQKAVVKSMSKSFRTSGNKMINIASMRENLAKRIKSAQDKLKDVIGKRDEFKKAMMDDIRGYASITNTGRKSSNGMIKVMQQRLNAARQYQKNIGLLKKRGVNKSTLRDILDAGIENGGDIAKGLVKGGKNAIKRVNSIQAQINAVSSRFASQNANTFYKNGIDVARGLVNGLKSQDKQLAAVAAKMANVLTSTMRKKLGIHSPSRVMIELMQFVGKGLVKGLNTASRMASMAAASVSKGIESNIAPDMRLADIKTAADVKNISGTITQEMINADDTAGSQQVINIFMNTDLDVVGLKHEIDRIDGTDAHINVLSQGAY</sequence>
<comment type="caution">
    <text evidence="1">The sequence shown here is derived from an EMBL/GenBank/DDBJ whole genome shotgun (WGS) entry which is preliminary data.</text>
</comment>
<reference evidence="1" key="1">
    <citation type="submission" date="2017-12" db="EMBL/GenBank/DDBJ databases">
        <title>Genomics of Macrococcus caseolyticus.</title>
        <authorList>
            <person name="MacFadyen A.C."/>
            <person name="Paterson G.K."/>
        </authorList>
    </citation>
    <scope>NUCLEOTIDE SEQUENCE</scope>
    <source>
        <strain evidence="1">5459_5_49</strain>
    </source>
</reference>